<protein>
    <recommendedName>
        <fullName evidence="8">Riboflavin transporter</fullName>
    </recommendedName>
</protein>
<keyword evidence="5 9" id="KW-0812">Transmembrane</keyword>
<keyword evidence="7 8" id="KW-0472">Membrane</keyword>
<dbReference type="RefSeq" id="WP_008687560.1">
    <property type="nucleotide sequence ID" value="NZ_AP024510.1"/>
</dbReference>
<keyword evidence="4 8" id="KW-1003">Cell membrane</keyword>
<dbReference type="PIRSF" id="PIRSF037778">
    <property type="entry name" value="UCP037778_transp_RibU"/>
    <property type="match status" value="1"/>
</dbReference>
<dbReference type="Gene3D" id="1.10.1760.20">
    <property type="match status" value="1"/>
</dbReference>
<reference evidence="10 11" key="1">
    <citation type="submission" date="2019-03" db="EMBL/GenBank/DDBJ databases">
        <title>Genomic Encyclopedia of Type Strains, Phase IV (KMG-IV): sequencing the most valuable type-strain genomes for metagenomic binning, comparative biology and taxonomic classification.</title>
        <authorList>
            <person name="Goeker M."/>
        </authorList>
    </citation>
    <scope>NUCLEOTIDE SEQUENCE [LARGE SCALE GENOMIC DNA]</scope>
    <source>
        <strain evidence="10 11">DSM 29481</strain>
    </source>
</reference>
<dbReference type="Pfam" id="PF12822">
    <property type="entry name" value="ECF_trnsprt"/>
    <property type="match status" value="1"/>
</dbReference>
<comment type="caution">
    <text evidence="10">The sequence shown here is derived from an EMBL/GenBank/DDBJ whole genome shotgun (WGS) entry which is preliminary data.</text>
</comment>
<feature type="transmembrane region" description="Helical" evidence="9">
    <location>
        <begin position="144"/>
        <end position="163"/>
    </location>
</feature>
<evidence type="ECO:0000256" key="5">
    <source>
        <dbReference type="ARBA" id="ARBA00022692"/>
    </source>
</evidence>
<feature type="transmembrane region" description="Helical" evidence="9">
    <location>
        <begin position="50"/>
        <end position="77"/>
    </location>
</feature>
<dbReference type="InterPro" id="IPR024529">
    <property type="entry name" value="ECF_trnsprt_substrate-spec"/>
</dbReference>
<organism evidence="10 11">
    <name type="scientific">Longicatena caecimuris</name>
    <dbReference type="NCBI Taxonomy" id="1796635"/>
    <lineage>
        <taxon>Bacteria</taxon>
        <taxon>Bacillati</taxon>
        <taxon>Bacillota</taxon>
        <taxon>Erysipelotrichia</taxon>
        <taxon>Erysipelotrichales</taxon>
        <taxon>Erysipelotrichaceae</taxon>
        <taxon>Longicatena</taxon>
    </lineage>
</organism>
<evidence type="ECO:0000256" key="8">
    <source>
        <dbReference type="PIRNR" id="PIRNR037778"/>
    </source>
</evidence>
<evidence type="ECO:0000256" key="4">
    <source>
        <dbReference type="ARBA" id="ARBA00022475"/>
    </source>
</evidence>
<feature type="transmembrane region" description="Helical" evidence="9">
    <location>
        <begin position="89"/>
        <end position="108"/>
    </location>
</feature>
<dbReference type="AlphaFoldDB" id="A0A4V2VIH8"/>
<dbReference type="InterPro" id="IPR025720">
    <property type="entry name" value="RibU"/>
</dbReference>
<evidence type="ECO:0000256" key="3">
    <source>
        <dbReference type="ARBA" id="ARBA00022448"/>
    </source>
</evidence>
<accession>A0A4V2VIH8</accession>
<evidence type="ECO:0000256" key="6">
    <source>
        <dbReference type="ARBA" id="ARBA00022989"/>
    </source>
</evidence>
<comment type="similarity">
    <text evidence="2 8">Belongs to the prokaryotic riboflavin transporter (P-RFT) (TC 2.A.87) family.</text>
</comment>
<dbReference type="Proteomes" id="UP000295773">
    <property type="component" value="Unassembled WGS sequence"/>
</dbReference>
<sequence>MSAYVSTKKQMSMQTIAKISMLGALACVLMMFEIPLPIAPPFYKIDFSEVVVLIGGFAMGPWAAVAIEGLKVVLNLLLNGTITMGVGEFANFLIGCALVVPATVFYQHEKTKKNALIGLIMGTIIMTLVGALVNYFILVPAYAYFMSPAITMEIIIGMGAAIFPNIHGLLGLVLLCVVPFNIIKGVLVSSIVFVSYKKVAPLLKRS</sequence>
<evidence type="ECO:0000313" key="11">
    <source>
        <dbReference type="Proteomes" id="UP000295773"/>
    </source>
</evidence>
<evidence type="ECO:0000256" key="1">
    <source>
        <dbReference type="ARBA" id="ARBA00004651"/>
    </source>
</evidence>
<dbReference type="PANTHER" id="PTHR38438:SF1">
    <property type="entry name" value="RIBOFLAVIN TRANSPORTER RIBU"/>
    <property type="match status" value="1"/>
</dbReference>
<evidence type="ECO:0000313" key="10">
    <source>
        <dbReference type="EMBL" id="TCU52205.1"/>
    </source>
</evidence>
<feature type="transmembrane region" description="Helical" evidence="9">
    <location>
        <begin position="21"/>
        <end position="38"/>
    </location>
</feature>
<dbReference type="GO" id="GO:0005886">
    <property type="term" value="C:plasma membrane"/>
    <property type="evidence" value="ECO:0007669"/>
    <property type="project" value="UniProtKB-SubCell"/>
</dbReference>
<comment type="function">
    <text evidence="8">Probably a riboflavin-binding protein that interacts with the energy-coupling factor (ECF) ABC-transporter complex.</text>
</comment>
<dbReference type="PANTHER" id="PTHR38438">
    <property type="entry name" value="RIBOFLAVIN TRANSPORTER RIBU"/>
    <property type="match status" value="1"/>
</dbReference>
<keyword evidence="6 9" id="KW-1133">Transmembrane helix</keyword>
<gene>
    <name evidence="10" type="ORF">EDD61_1384</name>
</gene>
<evidence type="ECO:0000256" key="9">
    <source>
        <dbReference type="SAM" id="Phobius"/>
    </source>
</evidence>
<dbReference type="GO" id="GO:0032217">
    <property type="term" value="F:riboflavin transmembrane transporter activity"/>
    <property type="evidence" value="ECO:0007669"/>
    <property type="project" value="UniProtKB-UniRule"/>
</dbReference>
<comment type="subcellular location">
    <subcellularLocation>
        <location evidence="1">Cell membrane</location>
        <topology evidence="1">Multi-pass membrane protein</topology>
    </subcellularLocation>
</comment>
<proteinExistence type="inferred from homology"/>
<keyword evidence="11" id="KW-1185">Reference proteome</keyword>
<name>A0A4V2VIH8_9FIRM</name>
<evidence type="ECO:0000256" key="7">
    <source>
        <dbReference type="ARBA" id="ARBA00023136"/>
    </source>
</evidence>
<dbReference type="GeneID" id="73796212"/>
<keyword evidence="3 8" id="KW-0813">Transport</keyword>
<dbReference type="EMBL" id="SMBP01000038">
    <property type="protein sequence ID" value="TCU52205.1"/>
    <property type="molecule type" value="Genomic_DNA"/>
</dbReference>
<feature type="transmembrane region" description="Helical" evidence="9">
    <location>
        <begin position="169"/>
        <end position="196"/>
    </location>
</feature>
<evidence type="ECO:0000256" key="2">
    <source>
        <dbReference type="ARBA" id="ARBA00005540"/>
    </source>
</evidence>
<feature type="transmembrane region" description="Helical" evidence="9">
    <location>
        <begin position="114"/>
        <end position="137"/>
    </location>
</feature>